<dbReference type="Proteomes" id="UP000586252">
    <property type="component" value="Unassembled WGS sequence"/>
</dbReference>
<proteinExistence type="predicted"/>
<reference evidence="2 3" key="1">
    <citation type="journal article" date="2020" name="Front. Microbiol.">
        <title>Genetic Organization of the aprX-lipA2 Operon Affects the Proteolytic Potential of Pseudomonas Species in Milk.</title>
        <authorList>
            <person name="Maier C."/>
            <person name="Huptas C."/>
            <person name="von Neubeck M."/>
            <person name="Scherer S."/>
            <person name="Wenning M."/>
            <person name="Lucking G."/>
        </authorList>
    </citation>
    <scope>NUCLEOTIDE SEQUENCE [LARGE SCALE GENOMIC DNA]</scope>
    <source>
        <strain evidence="2 3">WS 5404</strain>
    </source>
</reference>
<evidence type="ECO:0000313" key="2">
    <source>
        <dbReference type="EMBL" id="NNA81370.1"/>
    </source>
</evidence>
<dbReference type="Pfam" id="PF11726">
    <property type="entry name" value="YagK_YfjJ_C"/>
    <property type="match status" value="1"/>
</dbReference>
<name>A0A7Y1MGI6_9PSED</name>
<accession>A0A7Y1MGI6</accession>
<feature type="domain" description="YagK/YfjJ C-terminal" evidence="1">
    <location>
        <begin position="177"/>
        <end position="346"/>
    </location>
</feature>
<gene>
    <name evidence="2" type="ORF">HBO30_21875</name>
</gene>
<evidence type="ECO:0000313" key="3">
    <source>
        <dbReference type="Proteomes" id="UP000586252"/>
    </source>
</evidence>
<evidence type="ECO:0000259" key="1">
    <source>
        <dbReference type="Pfam" id="PF11726"/>
    </source>
</evidence>
<comment type="caution">
    <text evidence="2">The sequence shown here is derived from an EMBL/GenBank/DDBJ whole genome shotgun (WGS) entry which is preliminary data.</text>
</comment>
<dbReference type="EMBL" id="JAAQYI010000012">
    <property type="protein sequence ID" value="NNA81370.1"/>
    <property type="molecule type" value="Genomic_DNA"/>
</dbReference>
<organism evidence="2 3">
    <name type="scientific">Pseudomonas lactis</name>
    <dbReference type="NCBI Taxonomy" id="1615674"/>
    <lineage>
        <taxon>Bacteria</taxon>
        <taxon>Pseudomonadati</taxon>
        <taxon>Pseudomonadota</taxon>
        <taxon>Gammaproteobacteria</taxon>
        <taxon>Pseudomonadales</taxon>
        <taxon>Pseudomonadaceae</taxon>
        <taxon>Pseudomonas</taxon>
    </lineage>
</organism>
<dbReference type="AlphaFoldDB" id="A0A7Y1MGI6"/>
<dbReference type="RefSeq" id="WP_157255560.1">
    <property type="nucleotide sequence ID" value="NZ_JAAQYI010000012.1"/>
</dbReference>
<dbReference type="InterPro" id="IPR057271">
    <property type="entry name" value="YagK_YfjJ_C"/>
</dbReference>
<sequence>MFEDVDAMEAYKEKVVEDFYDPVKDERYSVIGEDGMLFESVGTIMKAMTVIEKVPGDIFTLRSFEGAGEPYLTRNQQCVLSAVLINYFDIERGRVLFKVNPYVNSFLECYMIVRPLNPYKVGALDLVECIRGLNRFVAAVRDRTSTKAFSREIAAHTRAANKNYSGLLGYIDALFGRYSRLLVLRIDFAYGKGKFEIEELSDSRDRLDVLNLVSKQIISHRAELISYLKNKCPELGVVGYVWKLEYGREKGHHYHMMFFLDGSKVRQDIVIAKWIGEYWSNVITLGKGVYYNCNGDKSKYKFCGVGMISHNESDKVNNLKKAAVYLAKVDRYISACMPENKRTFGKGGAPKGNCRSVGRPRRN</sequence>
<dbReference type="GeneID" id="45734715"/>
<protein>
    <submittedName>
        <fullName evidence="2">Inovirus Gp2 family protein</fullName>
    </submittedName>
</protein>